<proteinExistence type="predicted"/>
<sequence>MMLSSVLDLLLMHHHSLRSAGSRPLWAPLPWDSQVCAFQTSLSALCAWITTIASNAAKGTSITRFRHARLSFPHIDDTGWCKNHFLEWYETQARRKRFKGIFSEEIKRPELVFTYTGPTVCDALRLLGLNAAKMFVEKHEV</sequence>
<comment type="caution">
    <text evidence="1">The sequence shown here is derived from an EMBL/GenBank/DDBJ whole genome shotgun (WGS) entry which is preliminary data.</text>
</comment>
<dbReference type="GeneID" id="65081172"/>
<accession>A0A1L7SQ04</accession>
<organism evidence="1 2">
    <name type="scientific">Fusarium mangiferae</name>
    <name type="common">Mango malformation disease fungus</name>
    <dbReference type="NCBI Taxonomy" id="192010"/>
    <lineage>
        <taxon>Eukaryota</taxon>
        <taxon>Fungi</taxon>
        <taxon>Dikarya</taxon>
        <taxon>Ascomycota</taxon>
        <taxon>Pezizomycotina</taxon>
        <taxon>Sordariomycetes</taxon>
        <taxon>Hypocreomycetidae</taxon>
        <taxon>Hypocreales</taxon>
        <taxon>Nectriaceae</taxon>
        <taxon>Fusarium</taxon>
        <taxon>Fusarium fujikuroi species complex</taxon>
    </lineage>
</organism>
<evidence type="ECO:0000313" key="2">
    <source>
        <dbReference type="Proteomes" id="UP000184255"/>
    </source>
</evidence>
<protein>
    <submittedName>
        <fullName evidence="1">Uncharacterized protein</fullName>
    </submittedName>
</protein>
<dbReference type="VEuPathDB" id="FungiDB:FMAN_01900"/>
<evidence type="ECO:0000313" key="1">
    <source>
        <dbReference type="EMBL" id="CVK84978.1"/>
    </source>
</evidence>
<reference evidence="2" key="1">
    <citation type="journal article" date="2016" name="Genome Biol. Evol.">
        <title>Comparative 'omics' of the Fusarium fujikuroi species complex highlights differences in genetic potential and metabolite synthesis.</title>
        <authorList>
            <person name="Niehaus E.-M."/>
            <person name="Muensterkoetter M."/>
            <person name="Proctor R.H."/>
            <person name="Brown D.W."/>
            <person name="Sharon A."/>
            <person name="Idan Y."/>
            <person name="Oren-Young L."/>
            <person name="Sieber C.M."/>
            <person name="Novak O."/>
            <person name="Pencik A."/>
            <person name="Tarkowska D."/>
            <person name="Hromadova K."/>
            <person name="Freeman S."/>
            <person name="Maymon M."/>
            <person name="Elazar M."/>
            <person name="Youssef S.A."/>
            <person name="El-Shabrawy E.S.M."/>
            <person name="Shalaby A.B.A."/>
            <person name="Houterman P."/>
            <person name="Brock N.L."/>
            <person name="Burkhardt I."/>
            <person name="Tsavkelova E.A."/>
            <person name="Dickschat J.S."/>
            <person name="Galuszka P."/>
            <person name="Gueldener U."/>
            <person name="Tudzynski B."/>
        </authorList>
    </citation>
    <scope>NUCLEOTIDE SEQUENCE [LARGE SCALE GENOMIC DNA]</scope>
    <source>
        <strain evidence="2">MRC7560</strain>
    </source>
</reference>
<dbReference type="EMBL" id="FCQH01000001">
    <property type="protein sequence ID" value="CVK84978.1"/>
    <property type="molecule type" value="Genomic_DNA"/>
</dbReference>
<dbReference type="Proteomes" id="UP000184255">
    <property type="component" value="Unassembled WGS sequence"/>
</dbReference>
<gene>
    <name evidence="1" type="ORF">FMAN_01900</name>
</gene>
<dbReference type="RefSeq" id="XP_041677249.1">
    <property type="nucleotide sequence ID" value="XM_041824200.1"/>
</dbReference>
<name>A0A1L7SQ04_FUSMA</name>
<dbReference type="AlphaFoldDB" id="A0A1L7SQ04"/>
<keyword evidence="2" id="KW-1185">Reference proteome</keyword>